<organism evidence="2">
    <name type="scientific">Micromonas pusilla</name>
    <name type="common">Picoplanktonic green alga</name>
    <name type="synonym">Chromulina pusilla</name>
    <dbReference type="NCBI Taxonomy" id="38833"/>
    <lineage>
        <taxon>Eukaryota</taxon>
        <taxon>Viridiplantae</taxon>
        <taxon>Chlorophyta</taxon>
        <taxon>Mamiellophyceae</taxon>
        <taxon>Mamiellales</taxon>
        <taxon>Mamiellaceae</taxon>
        <taxon>Micromonas</taxon>
    </lineage>
</organism>
<feature type="compositionally biased region" description="Low complexity" evidence="1">
    <location>
        <begin position="14"/>
        <end position="24"/>
    </location>
</feature>
<dbReference type="EMBL" id="HBEQ01008351">
    <property type="protein sequence ID" value="CAD8519262.1"/>
    <property type="molecule type" value="Transcribed_RNA"/>
</dbReference>
<evidence type="ECO:0000256" key="1">
    <source>
        <dbReference type="SAM" id="MobiDB-lite"/>
    </source>
</evidence>
<proteinExistence type="predicted"/>
<dbReference type="AlphaFoldDB" id="A0A7S0IEH1"/>
<feature type="compositionally biased region" description="Basic and acidic residues" evidence="1">
    <location>
        <begin position="1"/>
        <end position="11"/>
    </location>
</feature>
<evidence type="ECO:0000313" key="2">
    <source>
        <dbReference type="EMBL" id="CAD8519262.1"/>
    </source>
</evidence>
<gene>
    <name evidence="2" type="ORF">MCOM1403_LOCUS6688</name>
</gene>
<name>A0A7S0IEH1_MICPS</name>
<dbReference type="PANTHER" id="PTHR37028">
    <property type="entry name" value="UNNAMED PRODUCT-RELATED"/>
    <property type="match status" value="1"/>
</dbReference>
<feature type="region of interest" description="Disordered" evidence="1">
    <location>
        <begin position="644"/>
        <end position="669"/>
    </location>
</feature>
<dbReference type="PANTHER" id="PTHR37028:SF4">
    <property type="entry name" value="ALMS MOTIF DOMAIN-CONTAINING PROTEIN"/>
    <property type="match status" value="1"/>
</dbReference>
<sequence>MDRLNKHKESTRLAAGSGDAAMTAAERRERVQQLLLERQMRLSSGSAARKGSVAGSARHSTPTRGRGGGFGSPSKAAGGTGAGSFKTPAAKGAATMGRPSSAPREWMPKTGARPFNLSARKAGRHSKEAIAAKIAMEEAKDLTFKPQTRTLRRPASSRAEFGSRQERLARLSTPRTQAWEKYEQEKERLSQEREGLSECTFKPKIMTKTAAPRPKSAFPQRLYGDAENRYKLREAAKRQLAEAEVASYPFQPAINDNSRAAVEAEGYKPIHERVGELLRKKQEALAAARVQVELENPDLTFAPKVSDASRAIARGLEEEAGVDEKSKFDRLASGVSFTDMRRASIGGGTATRSSRRSIGGSMYGEDDFSFAPRLNENTRRLCEMMAEEGVRGGNGSFLDRQQEHLQRSKEKKAAIRAKFDQDCTFHPNTGNAAEVLMKSKHVVKLGETPQERVARLAFLEKQEKEIKQKIAEENYHKQFTFKPKISKDARSKSATPLEDLVTNKHTNEVRAAAAAAAAEAFNAECTFEPNLGRRHEDAKPRPFQVDYSEEGGIVARIREYRREKEICLQEARNEKEFKELEACTFQPNAGVNKSKPTSANSKSVAEVVPGLGRHLELRQRAKQMEDEARARKAKVFLEDAVKKDVAHRQTVPKQPRISAYTEHGAKAEERRKRLLAQKEARDKAECTFRPVTNEAPRKELIEALLAEDDELAPFTPGSGVGHSPY</sequence>
<reference evidence="2" key="1">
    <citation type="submission" date="2021-01" db="EMBL/GenBank/DDBJ databases">
        <authorList>
            <person name="Corre E."/>
            <person name="Pelletier E."/>
            <person name="Niang G."/>
            <person name="Scheremetjew M."/>
            <person name="Finn R."/>
            <person name="Kale V."/>
            <person name="Holt S."/>
            <person name="Cochrane G."/>
            <person name="Meng A."/>
            <person name="Brown T."/>
            <person name="Cohen L."/>
        </authorList>
    </citation>
    <scope>NUCLEOTIDE SEQUENCE</scope>
    <source>
        <strain evidence="2">CCMP1723</strain>
    </source>
</reference>
<accession>A0A7S0IEH1</accession>
<protein>
    <submittedName>
        <fullName evidence="2">Uncharacterized protein</fullName>
    </submittedName>
</protein>
<feature type="region of interest" description="Disordered" evidence="1">
    <location>
        <begin position="1"/>
        <end position="124"/>
    </location>
</feature>